<name>A0A9D2QCI5_9FIRM</name>
<organism evidence="1 2">
    <name type="scientific">Candidatus Mediterraneibacter faecavium</name>
    <dbReference type="NCBI Taxonomy" id="2838668"/>
    <lineage>
        <taxon>Bacteria</taxon>
        <taxon>Bacillati</taxon>
        <taxon>Bacillota</taxon>
        <taxon>Clostridia</taxon>
        <taxon>Lachnospirales</taxon>
        <taxon>Lachnospiraceae</taxon>
        <taxon>Mediterraneibacter</taxon>
    </lineage>
</organism>
<dbReference type="EMBL" id="DWVY01000044">
    <property type="protein sequence ID" value="HJC74940.1"/>
    <property type="molecule type" value="Genomic_DNA"/>
</dbReference>
<dbReference type="Proteomes" id="UP000823902">
    <property type="component" value="Unassembled WGS sequence"/>
</dbReference>
<protein>
    <submittedName>
        <fullName evidence="1">DUF3990 domain-containing protein</fullName>
    </submittedName>
</protein>
<evidence type="ECO:0000313" key="1">
    <source>
        <dbReference type="EMBL" id="HJC74940.1"/>
    </source>
</evidence>
<reference evidence="1" key="2">
    <citation type="submission" date="2021-04" db="EMBL/GenBank/DDBJ databases">
        <authorList>
            <person name="Gilroy R."/>
        </authorList>
    </citation>
    <scope>NUCLEOTIDE SEQUENCE</scope>
    <source>
        <strain evidence="1">CHK196-7946</strain>
    </source>
</reference>
<reference evidence="1" key="1">
    <citation type="journal article" date="2021" name="PeerJ">
        <title>Extensive microbial diversity within the chicken gut microbiome revealed by metagenomics and culture.</title>
        <authorList>
            <person name="Gilroy R."/>
            <person name="Ravi A."/>
            <person name="Getino M."/>
            <person name="Pursley I."/>
            <person name="Horton D.L."/>
            <person name="Alikhan N.F."/>
            <person name="Baker D."/>
            <person name="Gharbi K."/>
            <person name="Hall N."/>
            <person name="Watson M."/>
            <person name="Adriaenssens E.M."/>
            <person name="Foster-Nyarko E."/>
            <person name="Jarju S."/>
            <person name="Secka A."/>
            <person name="Antonio M."/>
            <person name="Oren A."/>
            <person name="Chaudhuri R.R."/>
            <person name="La Ragione R."/>
            <person name="Hildebrand F."/>
            <person name="Pallen M.J."/>
        </authorList>
    </citation>
    <scope>NUCLEOTIDE SEQUENCE</scope>
    <source>
        <strain evidence="1">CHK196-7946</strain>
    </source>
</reference>
<dbReference type="AlphaFoldDB" id="A0A9D2QCI5"/>
<accession>A0A9D2QCI5</accession>
<dbReference type="SUPFAM" id="SSF56399">
    <property type="entry name" value="ADP-ribosylation"/>
    <property type="match status" value="1"/>
</dbReference>
<proteinExistence type="predicted"/>
<comment type="caution">
    <text evidence="1">The sequence shown here is derived from an EMBL/GenBank/DDBJ whole genome shotgun (WGS) entry which is preliminary data.</text>
</comment>
<gene>
    <name evidence="1" type="ORF">H9697_08360</name>
</gene>
<sequence>MILYHGSNVEVKAPQIIKSKRLLDFGTGFYLTSDYEQAKKWAVRTTARREEGNPTISVFSFDENEFEKLNVLFFEAANKDWLRYVTAHRTDKSIKDTYDIVTGPVANDQAIRTVNNYLKGYLTEDIAIQLLLPQKLKDQYVFKTEKALSILKFDEVKLA</sequence>
<dbReference type="Pfam" id="PF13151">
    <property type="entry name" value="DUF3990"/>
    <property type="match status" value="1"/>
</dbReference>
<dbReference type="InterPro" id="IPR025051">
    <property type="entry name" value="DUF3990"/>
</dbReference>
<evidence type="ECO:0000313" key="2">
    <source>
        <dbReference type="Proteomes" id="UP000823902"/>
    </source>
</evidence>